<feature type="domain" description="SpaA-like prealbumin fold" evidence="4">
    <location>
        <begin position="1432"/>
        <end position="1525"/>
    </location>
</feature>
<dbReference type="RefSeq" id="WP_386805953.1">
    <property type="nucleotide sequence ID" value="NZ_JBHTMU010000047.1"/>
</dbReference>
<dbReference type="EMBL" id="JBHTMU010000047">
    <property type="protein sequence ID" value="MFD1344371.1"/>
    <property type="molecule type" value="Genomic_DNA"/>
</dbReference>
<dbReference type="InterPro" id="IPR055354">
    <property type="entry name" value="DUF7507"/>
</dbReference>
<dbReference type="Pfam" id="PF19403">
    <property type="entry name" value="SpaA_2"/>
    <property type="match status" value="12"/>
</dbReference>
<feature type="domain" description="DUF7507" evidence="6">
    <location>
        <begin position="2322"/>
        <end position="2424"/>
    </location>
</feature>
<evidence type="ECO:0000313" key="9">
    <source>
        <dbReference type="Proteomes" id="UP001597135"/>
    </source>
</evidence>
<feature type="region of interest" description="Disordered" evidence="1">
    <location>
        <begin position="2671"/>
        <end position="2693"/>
    </location>
</feature>
<dbReference type="InterPro" id="IPR045826">
    <property type="entry name" value="SpaA_PFL_dom_2"/>
</dbReference>
<feature type="domain" description="DUF7507" evidence="6">
    <location>
        <begin position="2437"/>
        <end position="2547"/>
    </location>
</feature>
<organism evidence="8 9">
    <name type="scientific">Litorisediminicola beolgyonensis</name>
    <dbReference type="NCBI Taxonomy" id="1173614"/>
    <lineage>
        <taxon>Bacteria</taxon>
        <taxon>Pseudomonadati</taxon>
        <taxon>Pseudomonadota</taxon>
        <taxon>Alphaproteobacteria</taxon>
        <taxon>Rhodobacterales</taxon>
        <taxon>Paracoccaceae</taxon>
        <taxon>Litorisediminicola</taxon>
    </lineage>
</organism>
<feature type="domain" description="DUF7507" evidence="6">
    <location>
        <begin position="2192"/>
        <end position="2308"/>
    </location>
</feature>
<feature type="domain" description="SpaA-like prealbumin fold" evidence="5">
    <location>
        <begin position="1024"/>
        <end position="1092"/>
    </location>
</feature>
<sequence>MLPPHMASCRPVVLSNSTIIALAEARSETTRRTRGRSRHIAGLWATLLAALFVVLAGQAGAQATDYLVAGNGSCVSNDVRPVVGNVTVIDICDGSAGDTVTVDFGLNLINGTNTTRYDILFGFSDGLVGGTPHVVTSSCALESPAAGTTALFNQDGQADCYDLNGSASQSLTSSATFQCDEIGDAATLELSPITGWSVNNSNLLTGSDPISGPKCFVEPSTVTIPLGAKINLSKISLGGTGAFGFGFTGTGIDQTTIVTATAGVATDSGANIRPNSYSAAANGGAGGYTAPVVITEAVPNGWSLTGISCEDAAAPGTEIGTFDAASASYTIPAAALAVDQTINCTATNDNRGTIEITKIVNDGGTGLGEAASTWGVGYVNSSDSSITGSANGTITALVPAGSYNLREVLVGGLGYAYDAVVNCGSAQASVPVVSNGAVFTVGSASVTAGTTTSCTITNTLRTATLTVQKNVANGGALGTLAAAADWTVAYDGPDGNDGSGAGSVGPVTVPVGAYTLSETELSVPAGLSYSRTGLACTSGTLNGDTVTLTSGQTAVCTFTNTLSTATLTLEKAVVDTNDIDPAVDTDWALTFTGPSGATGTDPEGDPEVTGVVVPAGAYTLSETGPTNYDLTAIACTGSDSDGLDGLTLADGEAVTCELENTITQARLSVTKVVVNASGVTVPGADAWRMGYTGSESFSKLSTASAPISNLVAPGPYTLTEQLGGNSLTYDVAVSCSGATATPVATSVSDAATNSVATLTLAAGDDVSCTVTNTLRTVDLTLVKTVDSGALTVGTTVPGDWDLSFQGPASGTVSTGTTTIVPVGDYTFSEASSAAGAGNYTLDSLSCNGADATGGYSVAADTTCTFANVANVAQVTLVKAVSDAGILNSEVLPADQWELTLGGATGTNGTANVTDVLVDPTAAVTLSESAGAHDLSYSTGLACTGGGSLAYTSGATSGELTVSAGDNVTCTFTNTLEAGSLQLVKSVPANSFGVVADDWDLRFDAVDASNSFDITAAGDTGAYDVPAGDYTISETLTGTSDAHATYVLTSLVCTADTAGDVLDLSGSVASPITTIPDITVPGAKDVVCTFTNETNAARLTLTKAVTGSVDAGTVPPASSWTIATASGPTPISGVTGSGDVTDVLVSAGTYDITESFAASLLSYDVSLACSGNATAETDLGATVTTGGTVGSLTIAAGETVSCEITNAVETATLTLEKFVAANALGVEDTGWDLSFDGPGSADRTGVTGTTPVSSVVVPAGVYTLDEVQNASATDDDYALYGLDSLVCGTTDVTSSKEVTLAQGDDVTCVFTNAATQGRLTLVKTVDDSSVAAGTTVPAATAWTLSTSGTTPISGVTGTADVTNVAVTAGSYTISEVIPGGVLGYDAALSCTGAAGGFTDAGATVTGAASADVGSVEVGVGENVVCTIDNTLETATLTLVKSVDNGDFGTAAITDWDLRFDGPGDAGAVGETGATEVTSVVVPAGAYTLTEENGPANYTLSSLVCTGTDQNGADGLTLLDDETVTCTFQNDITVARVTLNKVVNNPASLDGVALDADSWALSVDGGAAGNNGDASVTDVLVTPGDIALTESAGSHDLLYSSALSCSGATNGLTYTAGATSGLVGVEAGDDVECTFVNTLQTATLTLVKEVAPNALGVTADGWNLTFDGLASSGVGATGQTGSGAVTTVTIPAGDYALSEALTPAVAGDIDYQQYGIESLICEIDGNATPDLKSLSAPQLSVADGETAICTFVNAPNTAKVTLVKTLDVPAAYAGLATPAGDWVLEVGTNSFTSTAWASQNIYLTPGDYDLSEANDGESFLYDASISCTNGDSSASASGTLTITDGQVGSDITCTFANRLETATLTLVKEVENGAVSTDVDSAADWDLTYAGPEGITGTAATGGADVTSVLVPAGDFSLSELGTGANADAYALSSLVCTGGSDATGANGLTLVDGEDVTCTFVNTLQRGELTLVKEVVNDNGGTFAEADFTLSYNGTAAVQGTPVRVAAGDYVLTEALVDGYTRTGLSCVIEGAGGSSFAGDTLSLVSGDAAVCTFVNDDVAPTYDMVKSASPDLATVGEVLTFSFAVTNDGPWTISNIAISDPLPGLSAISCPSGANPIASLAAGATETCTATYTVTQEDVDGAGVSVSDDRCASGRAIQNSATSSAEETDGTPLTETDDGNNDAYVCLPGAEPLITVEKSVDITSIPASEDAVGQVLTYTIEVQNPGNVTLTDVTLTDVLRTGAGVDISAELTGPTLVSGDDGNGDLDVGETWTYEATHTVTQADLDSGRVVNTVRVAAEAPSGAEITDGPSRAVTTLGRSSDIALEKTGTLNDDDGVAGVSAGDTISYDFTIENTGNVTLSAVTLSDLVAGVSLSATDLGTLAPGATATATGSYTLTQADIDAGSFTNTAEVTGTGSDGSTPTDQDDDVRTLGQVSGIALEKTADYDGSDAAQVGDEVSYLFTVENTGNVTLTGVTLTDSLIEAQDGVLATLTLTGGDADDDGALDVGETWTYVGVYALTQADIDAGEVLNSATVAGTPPTGDPVTDDDDVTVDLPQGPELTLEKSGRFNDENDDGFAEAGETVTYTFTVENTGNVTVSNIALTDELITGLTNQVELRDIAYVSGDEGEDRVIRVTQAGESPEIFVYTATYALTQEDIEAGIVENVAVVTGTDPKDTPVEDDSDDPDTPEVDDPTVEILPAEPKFDISVEVAEPEVTVSREVNAEDGTTTLIPRNQDEIDADPSVAPIWSEPDSLTYTITVPNTGQITLVNPTLDFTVVQSGDVLVPSFRIDPDGTVPDAVVNLVRSASLTGGDTDGDGQLDVGEIWEYTVVVIITEDLARRISQPGRDRIDGIGTFDADDIRPDSAGLDSQSDDDTTEVIIELTQATGETELAITKRVVGRDTVRQGDVVTWEIGIINSGETDEILDVVDSLPGGFLYRGGSLDGLDDEGRLVSLDNLSVDAGETVTFTIDTVVLGSTQPGLYTNRVTMVDDEGNSYSARATVVVGPEPVFDCGTVIGKVFDDVNQNGYQDGPSSKIGLATDRGPVPAGMVVADDVYGGGKGKGAKYTPPPAPVRDEKGIPGVRLVTVKGEIITTDEHGRFHVPCAALPRDIGTNFTLKLDTRSLPSGYRLTTENPRVIRLTAGKMTKMNFGATISKLVRIDIADNAFVPGTNQPKPAFVQAMGRAVPKFADIPVTVRISYVEKGESGATMARRMRAVEGVLRGYWKTHGKYRLMVEKTVQHPR</sequence>
<feature type="domain" description="SpaA-like prealbumin fold" evidence="4">
    <location>
        <begin position="462"/>
        <end position="557"/>
    </location>
</feature>
<dbReference type="Proteomes" id="UP001597135">
    <property type="component" value="Unassembled WGS sequence"/>
</dbReference>
<dbReference type="NCBIfam" id="TIGR01451">
    <property type="entry name" value="B_ant_repeat"/>
    <property type="match status" value="5"/>
</dbReference>
<feature type="domain" description="SpaA-like prealbumin fold" evidence="4">
    <location>
        <begin position="1859"/>
        <end position="1958"/>
    </location>
</feature>
<feature type="domain" description="SpaA-like prealbumin fold" evidence="4">
    <location>
        <begin position="1755"/>
        <end position="1852"/>
    </location>
</feature>
<dbReference type="InterPro" id="IPR055371">
    <property type="entry name" value="SpaA_PFL_dom_4"/>
</dbReference>
<evidence type="ECO:0000259" key="5">
    <source>
        <dbReference type="Pfam" id="PF20674"/>
    </source>
</evidence>
<dbReference type="Pfam" id="PF24346">
    <property type="entry name" value="DUF7507"/>
    <property type="match status" value="5"/>
</dbReference>
<evidence type="ECO:0000259" key="4">
    <source>
        <dbReference type="Pfam" id="PF19403"/>
    </source>
</evidence>
<dbReference type="PANTHER" id="PTHR34819">
    <property type="entry name" value="LARGE CYSTEINE-RICH PERIPLASMIC PROTEIN OMCB"/>
    <property type="match status" value="1"/>
</dbReference>
<evidence type="ECO:0000259" key="7">
    <source>
        <dbReference type="Pfam" id="PF24514"/>
    </source>
</evidence>
<accession>A0ABW3ZML4</accession>
<feature type="domain" description="SpaA-like prealbumin fold" evidence="4">
    <location>
        <begin position="1638"/>
        <end position="1748"/>
    </location>
</feature>
<feature type="domain" description="SpaA-like prealbumin fold" evidence="4">
    <location>
        <begin position="1533"/>
        <end position="1632"/>
    </location>
</feature>
<feature type="domain" description="SpaA-like prealbumin fold" evidence="5">
    <location>
        <begin position="899"/>
        <end position="974"/>
    </location>
</feature>
<feature type="domain" description="SpaA-like prealbumin fold" evidence="4">
    <location>
        <begin position="564"/>
        <end position="657"/>
    </location>
</feature>
<feature type="transmembrane region" description="Helical" evidence="2">
    <location>
        <begin position="41"/>
        <end position="61"/>
    </location>
</feature>
<keyword evidence="2" id="KW-1133">Transmembrane helix</keyword>
<dbReference type="InterPro" id="IPR051172">
    <property type="entry name" value="Chlamydia_OmcB"/>
</dbReference>
<feature type="domain" description="SpaA-like prealbumin fold" evidence="7">
    <location>
        <begin position="230"/>
        <end position="349"/>
    </location>
</feature>
<dbReference type="InterPro" id="IPR018247">
    <property type="entry name" value="EF_Hand_1_Ca_BS"/>
</dbReference>
<feature type="domain" description="DUF7507" evidence="6">
    <location>
        <begin position="2559"/>
        <end position="2681"/>
    </location>
</feature>
<feature type="domain" description="SpaA-like prealbumin fold" evidence="4">
    <location>
        <begin position="1966"/>
        <end position="2052"/>
    </location>
</feature>
<evidence type="ECO:0000256" key="1">
    <source>
        <dbReference type="SAM" id="MobiDB-lite"/>
    </source>
</evidence>
<dbReference type="Pfam" id="PF01345">
    <property type="entry name" value="DUF11"/>
    <property type="match status" value="1"/>
</dbReference>
<dbReference type="InterPro" id="IPR013783">
    <property type="entry name" value="Ig-like_fold"/>
</dbReference>
<feature type="compositionally biased region" description="Acidic residues" evidence="1">
    <location>
        <begin position="2679"/>
        <end position="2693"/>
    </location>
</feature>
<dbReference type="Gene3D" id="2.60.40.10">
    <property type="entry name" value="Immunoglobulins"/>
    <property type="match status" value="1"/>
</dbReference>
<keyword evidence="2" id="KW-0812">Transmembrane</keyword>
<name>A0ABW3ZML4_9RHOB</name>
<reference evidence="9" key="1">
    <citation type="journal article" date="2019" name="Int. J. Syst. Evol. Microbiol.">
        <title>The Global Catalogue of Microorganisms (GCM) 10K type strain sequencing project: providing services to taxonomists for standard genome sequencing and annotation.</title>
        <authorList>
            <consortium name="The Broad Institute Genomics Platform"/>
            <consortium name="The Broad Institute Genome Sequencing Center for Infectious Disease"/>
            <person name="Wu L."/>
            <person name="Ma J."/>
        </authorList>
    </citation>
    <scope>NUCLEOTIDE SEQUENCE [LARGE SCALE GENOMIC DNA]</scope>
    <source>
        <strain evidence="9">CCUG 62953</strain>
    </source>
</reference>
<feature type="domain" description="DUF7507" evidence="6">
    <location>
        <begin position="2059"/>
        <end position="2144"/>
    </location>
</feature>
<feature type="domain" description="SpaA-like prealbumin fold" evidence="4">
    <location>
        <begin position="1316"/>
        <end position="1426"/>
    </location>
</feature>
<keyword evidence="2" id="KW-0472">Membrane</keyword>
<feature type="domain" description="SpaA-like prealbumin fold" evidence="5">
    <location>
        <begin position="706"/>
        <end position="773"/>
    </location>
</feature>
<feature type="domain" description="DUF11" evidence="3">
    <location>
        <begin position="2893"/>
        <end position="2993"/>
    </location>
</feature>
<evidence type="ECO:0000313" key="8">
    <source>
        <dbReference type="EMBL" id="MFD1344371.1"/>
    </source>
</evidence>
<gene>
    <name evidence="8" type="ORF">ACFQ4E_18215</name>
</gene>
<evidence type="ECO:0000259" key="6">
    <source>
        <dbReference type="Pfam" id="PF24346"/>
    </source>
</evidence>
<dbReference type="PROSITE" id="PS00018">
    <property type="entry name" value="EF_HAND_1"/>
    <property type="match status" value="1"/>
</dbReference>
<dbReference type="InterPro" id="IPR001434">
    <property type="entry name" value="OmcB-like_DUF11"/>
</dbReference>
<feature type="domain" description="SpaA-like prealbumin fold" evidence="4">
    <location>
        <begin position="1094"/>
        <end position="1203"/>
    </location>
</feature>
<dbReference type="Pfam" id="PF20674">
    <property type="entry name" value="SpaA_3"/>
    <property type="match status" value="3"/>
</dbReference>
<evidence type="ECO:0000256" key="2">
    <source>
        <dbReference type="SAM" id="Phobius"/>
    </source>
</evidence>
<dbReference type="Pfam" id="PF24514">
    <property type="entry name" value="SpaA_4"/>
    <property type="match status" value="1"/>
</dbReference>
<protein>
    <submittedName>
        <fullName evidence="8">Uncharacterized protein</fullName>
    </submittedName>
</protein>
<evidence type="ECO:0000259" key="3">
    <source>
        <dbReference type="Pfam" id="PF01345"/>
    </source>
</evidence>
<feature type="region of interest" description="Disordered" evidence="1">
    <location>
        <begin position="2157"/>
        <end position="2180"/>
    </location>
</feature>
<dbReference type="InterPro" id="IPR047589">
    <property type="entry name" value="DUF11_rpt"/>
</dbReference>
<feature type="domain" description="SpaA-like prealbumin fold" evidence="4">
    <location>
        <begin position="1208"/>
        <end position="1308"/>
    </location>
</feature>
<dbReference type="InterPro" id="IPR048834">
    <property type="entry name" value="SpaA_pre-album"/>
</dbReference>
<proteinExistence type="predicted"/>
<feature type="domain" description="SpaA-like prealbumin fold" evidence="4">
    <location>
        <begin position="778"/>
        <end position="864"/>
    </location>
</feature>
<comment type="caution">
    <text evidence="8">The sequence shown here is derived from an EMBL/GenBank/DDBJ whole genome shotgun (WGS) entry which is preliminary data.</text>
</comment>
<keyword evidence="9" id="KW-1185">Reference proteome</keyword>